<dbReference type="STRING" id="5627.A0A1C7MAV7"/>
<evidence type="ECO:0000256" key="5">
    <source>
        <dbReference type="ARBA" id="ARBA00022692"/>
    </source>
</evidence>
<dbReference type="GO" id="GO:0012505">
    <property type="term" value="C:endomembrane system"/>
    <property type="evidence" value="ECO:0007669"/>
    <property type="project" value="UniProtKB-SubCell"/>
</dbReference>
<evidence type="ECO:0000256" key="6">
    <source>
        <dbReference type="ARBA" id="ARBA00022824"/>
    </source>
</evidence>
<dbReference type="OMA" id="CETIITC"/>
<dbReference type="InterPro" id="IPR007318">
    <property type="entry name" value="Phopholipid_MeTrfase"/>
</dbReference>
<evidence type="ECO:0000256" key="7">
    <source>
        <dbReference type="ARBA" id="ARBA00022989"/>
    </source>
</evidence>
<name>A0A1C7MAV7_GRIFR</name>
<dbReference type="Gene3D" id="1.20.120.1630">
    <property type="match status" value="1"/>
</dbReference>
<dbReference type="UniPathway" id="UPA00753"/>
<keyword evidence="5 12" id="KW-0812">Transmembrane</keyword>
<sequence>MISSERYISLVIDSSSSRDYAPAICIYCGRDTTTYATFMSIMLSMLVKPGLLLSAASLIWVGGSPPHIAPKKSEESRFIGVEKKGSKTIVMVVSGFLKHTVCITCIAETVVILARSCPSHPFSQVTLDVLCGNASVVDVRITPTFLVGWVLIAAATLLRLTCYRYLGRFFTFELALREGHKLITTGPYSIVRHPAYTGVFLAFAGIALIQMSSGSWWNECAGLWSTVFGKAAASLWLTILGGTLTTFVLRTGAEDKVLRDEFGEQWDNWAKRTPYKLFPGIY</sequence>
<comment type="caution">
    <text evidence="13">The sequence shown here is derived from an EMBL/GenBank/DDBJ whole genome shotgun (WGS) entry which is preliminary data.</text>
</comment>
<evidence type="ECO:0000256" key="3">
    <source>
        <dbReference type="ARBA" id="ARBA00022603"/>
    </source>
</evidence>
<keyword evidence="4" id="KW-0949">S-adenosyl-L-methionine</keyword>
<dbReference type="GO" id="GO:0032259">
    <property type="term" value="P:methylation"/>
    <property type="evidence" value="ECO:0007669"/>
    <property type="project" value="UniProtKB-KW"/>
</dbReference>
<keyword evidence="3 13" id="KW-0489">Methyltransferase</keyword>
<keyword evidence="13" id="KW-0808">Transferase</keyword>
<feature type="transmembrane region" description="Helical" evidence="12">
    <location>
        <begin position="50"/>
        <end position="68"/>
    </location>
</feature>
<dbReference type="Pfam" id="PF04191">
    <property type="entry name" value="PEMT"/>
    <property type="match status" value="1"/>
</dbReference>
<dbReference type="InterPro" id="IPR052527">
    <property type="entry name" value="Metal_cation-efflux_comp"/>
</dbReference>
<keyword evidence="11" id="KW-1208">Phospholipid metabolism</keyword>
<dbReference type="AlphaFoldDB" id="A0A1C7MAV7"/>
<evidence type="ECO:0000256" key="11">
    <source>
        <dbReference type="ARBA" id="ARBA00023264"/>
    </source>
</evidence>
<keyword evidence="14" id="KW-1185">Reference proteome</keyword>
<evidence type="ECO:0000313" key="13">
    <source>
        <dbReference type="EMBL" id="OBZ74035.1"/>
    </source>
</evidence>
<evidence type="ECO:0000256" key="10">
    <source>
        <dbReference type="ARBA" id="ARBA00023209"/>
    </source>
</evidence>
<organism evidence="13 14">
    <name type="scientific">Grifola frondosa</name>
    <name type="common">Maitake</name>
    <name type="synonym">Polyporus frondosus</name>
    <dbReference type="NCBI Taxonomy" id="5627"/>
    <lineage>
        <taxon>Eukaryota</taxon>
        <taxon>Fungi</taxon>
        <taxon>Dikarya</taxon>
        <taxon>Basidiomycota</taxon>
        <taxon>Agaricomycotina</taxon>
        <taxon>Agaricomycetes</taxon>
        <taxon>Polyporales</taxon>
        <taxon>Grifolaceae</taxon>
        <taxon>Grifola</taxon>
    </lineage>
</organism>
<evidence type="ECO:0000256" key="2">
    <source>
        <dbReference type="ARBA" id="ARBA00022516"/>
    </source>
</evidence>
<accession>A0A1C7MAV7</accession>
<comment type="subcellular location">
    <subcellularLocation>
        <location evidence="1">Endomembrane system</location>
        <topology evidence="1">Multi-pass membrane protein</topology>
    </subcellularLocation>
</comment>
<feature type="transmembrane region" description="Helical" evidence="12">
    <location>
        <begin position="146"/>
        <end position="166"/>
    </location>
</feature>
<dbReference type="Proteomes" id="UP000092993">
    <property type="component" value="Unassembled WGS sequence"/>
</dbReference>
<evidence type="ECO:0000256" key="12">
    <source>
        <dbReference type="SAM" id="Phobius"/>
    </source>
</evidence>
<dbReference type="OrthoDB" id="422086at2759"/>
<keyword evidence="6" id="KW-0256">Endoplasmic reticulum</keyword>
<keyword evidence="9 12" id="KW-0472">Membrane</keyword>
<keyword evidence="10" id="KW-0594">Phospholipid biosynthesis</keyword>
<feature type="transmembrane region" description="Helical" evidence="12">
    <location>
        <begin position="223"/>
        <end position="249"/>
    </location>
</feature>
<keyword evidence="8" id="KW-0443">Lipid metabolism</keyword>
<dbReference type="EMBL" id="LUGG01000006">
    <property type="protein sequence ID" value="OBZ74035.1"/>
    <property type="molecule type" value="Genomic_DNA"/>
</dbReference>
<dbReference type="PANTHER" id="PTHR43847">
    <property type="entry name" value="BLL3993 PROTEIN"/>
    <property type="match status" value="1"/>
</dbReference>
<proteinExistence type="predicted"/>
<evidence type="ECO:0000313" key="14">
    <source>
        <dbReference type="Proteomes" id="UP000092993"/>
    </source>
</evidence>
<feature type="transmembrane region" description="Helical" evidence="12">
    <location>
        <begin position="195"/>
        <end position="217"/>
    </location>
</feature>
<keyword evidence="2" id="KW-0444">Lipid biosynthesis</keyword>
<protein>
    <submittedName>
        <fullName evidence="13">Protein-S-isoprenylcysteine O-methyltransferase B</fullName>
    </submittedName>
</protein>
<evidence type="ECO:0000256" key="8">
    <source>
        <dbReference type="ARBA" id="ARBA00023098"/>
    </source>
</evidence>
<gene>
    <name evidence="13" type="primary">ICMTB_0</name>
    <name evidence="13" type="ORF">A0H81_06285</name>
</gene>
<dbReference type="PANTHER" id="PTHR43847:SF1">
    <property type="entry name" value="BLL3993 PROTEIN"/>
    <property type="match status" value="1"/>
</dbReference>
<evidence type="ECO:0000256" key="1">
    <source>
        <dbReference type="ARBA" id="ARBA00004127"/>
    </source>
</evidence>
<dbReference type="GO" id="GO:0008168">
    <property type="term" value="F:methyltransferase activity"/>
    <property type="evidence" value="ECO:0007669"/>
    <property type="project" value="UniProtKB-KW"/>
</dbReference>
<keyword evidence="7 12" id="KW-1133">Transmembrane helix</keyword>
<evidence type="ECO:0000256" key="9">
    <source>
        <dbReference type="ARBA" id="ARBA00023136"/>
    </source>
</evidence>
<reference evidence="13 14" key="1">
    <citation type="submission" date="2016-03" db="EMBL/GenBank/DDBJ databases">
        <title>Whole genome sequencing of Grifola frondosa 9006-11.</title>
        <authorList>
            <person name="Min B."/>
            <person name="Park H."/>
            <person name="Kim J.-G."/>
            <person name="Cho H."/>
            <person name="Oh Y.-L."/>
            <person name="Kong W.-S."/>
            <person name="Choi I.-G."/>
        </authorList>
    </citation>
    <scope>NUCLEOTIDE SEQUENCE [LARGE SCALE GENOMIC DNA]</scope>
    <source>
        <strain evidence="13 14">9006-11</strain>
    </source>
</reference>
<evidence type="ECO:0000256" key="4">
    <source>
        <dbReference type="ARBA" id="ARBA00022691"/>
    </source>
</evidence>
<dbReference type="GO" id="GO:0006656">
    <property type="term" value="P:phosphatidylcholine biosynthetic process"/>
    <property type="evidence" value="ECO:0007669"/>
    <property type="project" value="UniProtKB-UniPathway"/>
</dbReference>